<evidence type="ECO:0000313" key="3">
    <source>
        <dbReference type="Proteomes" id="UP000243793"/>
    </source>
</evidence>
<keyword evidence="3" id="KW-1185">Reference proteome</keyword>
<organism evidence="2 3">
    <name type="scientific">Oceanisphaera avium</name>
    <dbReference type="NCBI Taxonomy" id="1903694"/>
    <lineage>
        <taxon>Bacteria</taxon>
        <taxon>Pseudomonadati</taxon>
        <taxon>Pseudomonadota</taxon>
        <taxon>Gammaproteobacteria</taxon>
        <taxon>Aeromonadales</taxon>
        <taxon>Aeromonadaceae</taxon>
        <taxon>Oceanisphaera</taxon>
    </lineage>
</organism>
<gene>
    <name evidence="2" type="ORF">CBP12_03435</name>
</gene>
<reference evidence="3" key="1">
    <citation type="submission" date="2017-05" db="EMBL/GenBank/DDBJ databases">
        <authorList>
            <person name="Sung H."/>
        </authorList>
    </citation>
    <scope>NUCLEOTIDE SEQUENCE [LARGE SCALE GENOMIC DNA]</scope>
    <source>
        <strain evidence="3">AMac2203</strain>
    </source>
</reference>
<keyword evidence="1" id="KW-0472">Membrane</keyword>
<dbReference type="KEGG" id="ocm:CBP12_03435"/>
<dbReference type="OrthoDB" id="6238758at2"/>
<name>A0A1Y0CWN9_9GAMM</name>
<accession>A0A1Y0CWN9</accession>
<keyword evidence="1" id="KW-1133">Transmembrane helix</keyword>
<dbReference type="RefSeq" id="WP_086962980.1">
    <property type="nucleotide sequence ID" value="NZ_CP021376.1"/>
</dbReference>
<dbReference type="AlphaFoldDB" id="A0A1Y0CWN9"/>
<dbReference type="Proteomes" id="UP000243793">
    <property type="component" value="Chromosome"/>
</dbReference>
<evidence type="ECO:0000256" key="1">
    <source>
        <dbReference type="SAM" id="Phobius"/>
    </source>
</evidence>
<evidence type="ECO:0000313" key="2">
    <source>
        <dbReference type="EMBL" id="ART79316.1"/>
    </source>
</evidence>
<sequence>MRERLTGPKLGQIFVVLLILAGAFFYKTYKNEEKAPEKGNSINQLCDIAHTECEQVVEDLTATAWISSTDLAPETPFTLNIRFSEPDVKLLKSRLEGHSMYMGTLPALLEEQTPNHWKGQVLVGACTEREMMWAWKLDVEHRGEIQQLTFLFEVTR</sequence>
<feature type="transmembrane region" description="Helical" evidence="1">
    <location>
        <begin position="12"/>
        <end position="29"/>
    </location>
</feature>
<protein>
    <submittedName>
        <fullName evidence="2">Uncharacterized protein</fullName>
    </submittedName>
</protein>
<dbReference type="EMBL" id="CP021376">
    <property type="protein sequence ID" value="ART79316.1"/>
    <property type="molecule type" value="Genomic_DNA"/>
</dbReference>
<proteinExistence type="predicted"/>
<keyword evidence="1" id="KW-0812">Transmembrane</keyword>